<gene>
    <name evidence="1" type="ORF">RPERSI_LOCUS18716</name>
</gene>
<evidence type="ECO:0000313" key="1">
    <source>
        <dbReference type="EMBL" id="CAG8788490.1"/>
    </source>
</evidence>
<protein>
    <submittedName>
        <fullName evidence="1">14404_t:CDS:1</fullName>
    </submittedName>
</protein>
<name>A0ACA9RDD5_9GLOM</name>
<dbReference type="EMBL" id="CAJVQC010050053">
    <property type="protein sequence ID" value="CAG8788490.1"/>
    <property type="molecule type" value="Genomic_DNA"/>
</dbReference>
<organism evidence="1 2">
    <name type="scientific">Racocetra persica</name>
    <dbReference type="NCBI Taxonomy" id="160502"/>
    <lineage>
        <taxon>Eukaryota</taxon>
        <taxon>Fungi</taxon>
        <taxon>Fungi incertae sedis</taxon>
        <taxon>Mucoromycota</taxon>
        <taxon>Glomeromycotina</taxon>
        <taxon>Glomeromycetes</taxon>
        <taxon>Diversisporales</taxon>
        <taxon>Gigasporaceae</taxon>
        <taxon>Racocetra</taxon>
    </lineage>
</organism>
<feature type="non-terminal residue" evidence="1">
    <location>
        <position position="56"/>
    </location>
</feature>
<feature type="non-terminal residue" evidence="1">
    <location>
        <position position="1"/>
    </location>
</feature>
<comment type="caution">
    <text evidence="1">The sequence shown here is derived from an EMBL/GenBank/DDBJ whole genome shotgun (WGS) entry which is preliminary data.</text>
</comment>
<evidence type="ECO:0000313" key="2">
    <source>
        <dbReference type="Proteomes" id="UP000789920"/>
    </source>
</evidence>
<reference evidence="1" key="1">
    <citation type="submission" date="2021-06" db="EMBL/GenBank/DDBJ databases">
        <authorList>
            <person name="Kallberg Y."/>
            <person name="Tangrot J."/>
            <person name="Rosling A."/>
        </authorList>
    </citation>
    <scope>NUCLEOTIDE SEQUENCE</scope>
    <source>
        <strain evidence="1">MA461A</strain>
    </source>
</reference>
<accession>A0ACA9RDD5</accession>
<keyword evidence="2" id="KW-1185">Reference proteome</keyword>
<dbReference type="Proteomes" id="UP000789920">
    <property type="component" value="Unassembled WGS sequence"/>
</dbReference>
<sequence length="56" mass="6047">VALDLVLSNIDLVYLVVNINILLDLINIIDVEVKAVDLTKAIGSVDSANIKETIDL</sequence>
<proteinExistence type="predicted"/>